<dbReference type="EMBL" id="AP022573">
    <property type="protein sequence ID" value="BBX64782.1"/>
    <property type="molecule type" value="Genomic_DNA"/>
</dbReference>
<evidence type="ECO:0008006" key="5">
    <source>
        <dbReference type="Google" id="ProtNLM"/>
    </source>
</evidence>
<sequence>MDVRRSGVNATYPDFLSPLLAMGAGLGLITAPATTAIVAATPVEKHGVAAAVNDAICEIGAAIGVAVAGSVLTAGYVYRIQPVLPTVPSPAHQPLSDSLAAALQVAEQPGPCAQHLADIAREAIAHGKSQAALALSPITAVSAVILDTWARGRPSTTARQRLGVETNTRSHIDTFAESTTS</sequence>
<dbReference type="STRING" id="220927.AWC23_22820"/>
<dbReference type="AlphaFoldDB" id="A0A1X2BTX3"/>
<reference evidence="2" key="2">
    <citation type="journal article" date="2019" name="Emerg. Microbes Infect.">
        <title>Comprehensive subspecies identification of 175 nontuberculous mycobacteria species based on 7547 genomic profiles.</title>
        <authorList>
            <person name="Matsumoto Y."/>
            <person name="Kinjo T."/>
            <person name="Motooka D."/>
            <person name="Nabeya D."/>
            <person name="Jung N."/>
            <person name="Uechi K."/>
            <person name="Horii T."/>
            <person name="Iida T."/>
            <person name="Fujita J."/>
            <person name="Nakamura S."/>
        </authorList>
    </citation>
    <scope>NUCLEOTIDE SEQUENCE [LARGE SCALE GENOMIC DNA]</scope>
    <source>
        <strain evidence="2">JCM 13016</strain>
    </source>
</reference>
<reference evidence="3 4" key="1">
    <citation type="submission" date="2016-01" db="EMBL/GenBank/DDBJ databases">
        <title>The new phylogeny of the genus Mycobacterium.</title>
        <authorList>
            <person name="Tarcisio F."/>
            <person name="Conor M."/>
            <person name="Antonella G."/>
            <person name="Elisabetta G."/>
            <person name="Giulia F.S."/>
            <person name="Sara T."/>
            <person name="Anna F."/>
            <person name="Clotilde B."/>
            <person name="Roberto B."/>
            <person name="Veronica D.S."/>
            <person name="Fabio R."/>
            <person name="Monica P."/>
            <person name="Olivier J."/>
            <person name="Enrico T."/>
            <person name="Nicola S."/>
        </authorList>
    </citation>
    <scope>NUCLEOTIDE SEQUENCE [LARGE SCALE GENOMIC DNA]</scope>
    <source>
        <strain evidence="3 4">DSM 44616</strain>
    </source>
</reference>
<evidence type="ECO:0000313" key="4">
    <source>
        <dbReference type="Proteomes" id="UP000193387"/>
    </source>
</evidence>
<keyword evidence="1" id="KW-1133">Transmembrane helix</keyword>
<dbReference type="Proteomes" id="UP000193387">
    <property type="component" value="Unassembled WGS sequence"/>
</dbReference>
<keyword evidence="4" id="KW-1185">Reference proteome</keyword>
<accession>A0A1X2BTX3</accession>
<protein>
    <recommendedName>
        <fullName evidence="5">Major facilitator superfamily (MFS) profile domain-containing protein</fullName>
    </recommendedName>
</protein>
<dbReference type="InterPro" id="IPR036259">
    <property type="entry name" value="MFS_trans_sf"/>
</dbReference>
<keyword evidence="1" id="KW-0812">Transmembrane</keyword>
<evidence type="ECO:0000256" key="1">
    <source>
        <dbReference type="SAM" id="Phobius"/>
    </source>
</evidence>
<evidence type="ECO:0000313" key="3">
    <source>
        <dbReference type="EMBL" id="ORW67117.1"/>
    </source>
</evidence>
<dbReference type="EMBL" id="LQPR01000061">
    <property type="protein sequence ID" value="ORW67117.1"/>
    <property type="molecule type" value="Genomic_DNA"/>
</dbReference>
<dbReference type="SUPFAM" id="SSF103473">
    <property type="entry name" value="MFS general substrate transporter"/>
    <property type="match status" value="1"/>
</dbReference>
<feature type="transmembrane region" description="Helical" evidence="1">
    <location>
        <begin position="20"/>
        <end position="43"/>
    </location>
</feature>
<name>A0A1X2BTX3_9MYCO</name>
<organism evidence="2">
    <name type="scientific">Mycobacterium saskatchewanense</name>
    <dbReference type="NCBI Taxonomy" id="220927"/>
    <lineage>
        <taxon>Bacteria</taxon>
        <taxon>Bacillati</taxon>
        <taxon>Actinomycetota</taxon>
        <taxon>Actinomycetes</taxon>
        <taxon>Mycobacteriales</taxon>
        <taxon>Mycobacteriaceae</taxon>
        <taxon>Mycobacterium</taxon>
        <taxon>Mycobacterium simiae complex</taxon>
    </lineage>
</organism>
<feature type="transmembrane region" description="Helical" evidence="1">
    <location>
        <begin position="55"/>
        <end position="78"/>
    </location>
</feature>
<proteinExistence type="predicted"/>
<dbReference type="KEGG" id="msak:MSAS_39560"/>
<gene>
    <name evidence="3" type="ORF">AWC23_22820</name>
    <name evidence="2" type="ORF">MSAS_39560</name>
</gene>
<keyword evidence="1" id="KW-0472">Membrane</keyword>
<reference evidence="2" key="3">
    <citation type="submission" date="2020-02" db="EMBL/GenBank/DDBJ databases">
        <authorList>
            <person name="Matsumoto Y."/>
            <person name="Motooka D."/>
            <person name="Nakamura S."/>
        </authorList>
    </citation>
    <scope>NUCLEOTIDE SEQUENCE</scope>
    <source>
        <strain evidence="2">JCM 13016</strain>
    </source>
</reference>
<evidence type="ECO:0000313" key="2">
    <source>
        <dbReference type="EMBL" id="BBX64782.1"/>
    </source>
</evidence>